<dbReference type="PROSITE" id="PS50979">
    <property type="entry name" value="BC"/>
    <property type="match status" value="1"/>
</dbReference>
<dbReference type="PROSITE" id="PS50968">
    <property type="entry name" value="BIOTINYL_LIPOYL"/>
    <property type="match status" value="1"/>
</dbReference>
<evidence type="ECO:0000256" key="11">
    <source>
        <dbReference type="ARBA" id="ARBA00022946"/>
    </source>
</evidence>
<dbReference type="InterPro" id="IPR016185">
    <property type="entry name" value="PreATP-grasp_dom_sf"/>
</dbReference>
<dbReference type="PROSITE" id="PS00189">
    <property type="entry name" value="LIPOYL"/>
    <property type="match status" value="1"/>
</dbReference>
<dbReference type="InterPro" id="IPR005479">
    <property type="entry name" value="CPAse_ATP-bd"/>
</dbReference>
<feature type="domain" description="Biotin carboxylation" evidence="18">
    <location>
        <begin position="2"/>
        <end position="447"/>
    </location>
</feature>
<accession>A0A009QDX7</accession>
<dbReference type="InterPro" id="IPR011054">
    <property type="entry name" value="Rudment_hybrid_motif"/>
</dbReference>
<dbReference type="SUPFAM" id="SSF52440">
    <property type="entry name" value="PreATP-grasp domain"/>
    <property type="match status" value="1"/>
</dbReference>
<gene>
    <name evidence="19" type="ORF">J506_3458</name>
</gene>
<dbReference type="PATRIC" id="fig|1310607.3.peg.3341"/>
<evidence type="ECO:0000256" key="1">
    <source>
        <dbReference type="ARBA" id="ARBA00001938"/>
    </source>
</evidence>
<dbReference type="InterPro" id="IPR000089">
    <property type="entry name" value="Biotin_lipoyl"/>
</dbReference>
<evidence type="ECO:0000313" key="19">
    <source>
        <dbReference type="EMBL" id="EXC05131.1"/>
    </source>
</evidence>
<dbReference type="CDD" id="cd06850">
    <property type="entry name" value="biotinyl_domain"/>
    <property type="match status" value="1"/>
</dbReference>
<comment type="cofactor">
    <cofactor evidence="2">
        <name>biotin</name>
        <dbReference type="ChEBI" id="CHEBI:57586"/>
    </cofactor>
</comment>
<keyword evidence="12" id="KW-0092">Biotin</keyword>
<dbReference type="Gene3D" id="2.40.50.100">
    <property type="match status" value="1"/>
</dbReference>
<comment type="caution">
    <text evidence="19">The sequence shown here is derived from an EMBL/GenBank/DDBJ whole genome shotgun (WGS) entry which is preliminary data.</text>
</comment>
<reference evidence="19 20" key="1">
    <citation type="submission" date="2014-02" db="EMBL/GenBank/DDBJ databases">
        <title>Comparative genomics and transcriptomics to identify genetic mechanisms underlying the emergence of carbapenem resistant Acinetobacter baumannii (CRAb).</title>
        <authorList>
            <person name="Harris A.D."/>
            <person name="Johnson K.J."/>
            <person name="George J."/>
            <person name="Shefchek K."/>
            <person name="Daugherty S.C."/>
            <person name="Parankush S."/>
            <person name="Sadzewicz L."/>
            <person name="Tallon L."/>
            <person name="Sengamalay N."/>
            <person name="Hazen T.H."/>
            <person name="Rasko D.A."/>
        </authorList>
    </citation>
    <scope>NUCLEOTIDE SEQUENCE [LARGE SCALE GENOMIC DNA]</scope>
    <source>
        <strain evidence="19 20">625974</strain>
    </source>
</reference>
<evidence type="ECO:0000256" key="15">
    <source>
        <dbReference type="PROSITE-ProRule" id="PRU00409"/>
    </source>
</evidence>
<comment type="pathway">
    <text evidence="4">Lipid metabolism; malonyl-CoA biosynthesis; malonyl-CoA from acetyl-CoA: step 1/1.</text>
</comment>
<evidence type="ECO:0000259" key="18">
    <source>
        <dbReference type="PROSITE" id="PS50979"/>
    </source>
</evidence>
<evidence type="ECO:0000256" key="12">
    <source>
        <dbReference type="ARBA" id="ARBA00023267"/>
    </source>
</evidence>
<dbReference type="Pfam" id="PF02786">
    <property type="entry name" value="CPSase_L_D2"/>
    <property type="match status" value="1"/>
</dbReference>
<comment type="catalytic activity">
    <reaction evidence="14">
        <text>N(6)-biotinyl-L-lysyl-[protein] + hydrogencarbonate + ATP = N(6)-carboxybiotinyl-L-lysyl-[protein] + ADP + phosphate + H(+)</text>
        <dbReference type="Rhea" id="RHEA:13501"/>
        <dbReference type="Rhea" id="RHEA-COMP:10505"/>
        <dbReference type="Rhea" id="RHEA-COMP:10506"/>
        <dbReference type="ChEBI" id="CHEBI:15378"/>
        <dbReference type="ChEBI" id="CHEBI:17544"/>
        <dbReference type="ChEBI" id="CHEBI:30616"/>
        <dbReference type="ChEBI" id="CHEBI:43474"/>
        <dbReference type="ChEBI" id="CHEBI:83144"/>
        <dbReference type="ChEBI" id="CHEBI:83145"/>
        <dbReference type="ChEBI" id="CHEBI:456216"/>
        <dbReference type="EC" id="6.3.4.14"/>
    </reaction>
</comment>
<dbReference type="SMART" id="SM00878">
    <property type="entry name" value="Biotin_carb_C"/>
    <property type="match status" value="1"/>
</dbReference>
<dbReference type="Pfam" id="PF02785">
    <property type="entry name" value="Biotin_carb_C"/>
    <property type="match status" value="1"/>
</dbReference>
<dbReference type="Pfam" id="PF00289">
    <property type="entry name" value="Biotin_carb_N"/>
    <property type="match status" value="1"/>
</dbReference>
<evidence type="ECO:0000256" key="14">
    <source>
        <dbReference type="ARBA" id="ARBA00048600"/>
    </source>
</evidence>
<dbReference type="PROSITE" id="PS50975">
    <property type="entry name" value="ATP_GRASP"/>
    <property type="match status" value="1"/>
</dbReference>
<comment type="function">
    <text evidence="3">This protein is a component of the acetyl coenzyme A carboxylase complex; first, biotin carboxylase catalyzes the carboxylation of the carrier protein and then the transcarboxylase transfers the carboxyl group to form malonyl-CoA.</text>
</comment>
<evidence type="ECO:0000256" key="8">
    <source>
        <dbReference type="ARBA" id="ARBA00022741"/>
    </source>
</evidence>
<dbReference type="PANTHER" id="PTHR18866">
    <property type="entry name" value="CARBOXYLASE:PYRUVATE/ACETYL-COA/PROPIONYL-COA CARBOXYLASE"/>
    <property type="match status" value="1"/>
</dbReference>
<evidence type="ECO:0000256" key="7">
    <source>
        <dbReference type="ARBA" id="ARBA00022598"/>
    </source>
</evidence>
<evidence type="ECO:0000256" key="3">
    <source>
        <dbReference type="ARBA" id="ARBA00003761"/>
    </source>
</evidence>
<organism evidence="19 20">
    <name type="scientific">Acinetobacter baumannii 625974</name>
    <dbReference type="NCBI Taxonomy" id="1310607"/>
    <lineage>
        <taxon>Bacteria</taxon>
        <taxon>Pseudomonadati</taxon>
        <taxon>Pseudomonadota</taxon>
        <taxon>Gammaproteobacteria</taxon>
        <taxon>Moraxellales</taxon>
        <taxon>Moraxellaceae</taxon>
        <taxon>Acinetobacter</taxon>
        <taxon>Acinetobacter calcoaceticus/baumannii complex</taxon>
    </lineage>
</organism>
<evidence type="ECO:0000256" key="10">
    <source>
        <dbReference type="ARBA" id="ARBA00022840"/>
    </source>
</evidence>
<dbReference type="GO" id="GO:0046872">
    <property type="term" value="F:metal ion binding"/>
    <property type="evidence" value="ECO:0007669"/>
    <property type="project" value="InterPro"/>
</dbReference>
<dbReference type="PANTHER" id="PTHR18866:SF33">
    <property type="entry name" value="METHYLCROTONOYL-COA CARBOXYLASE SUBUNIT ALPHA, MITOCHONDRIAL-RELATED"/>
    <property type="match status" value="1"/>
</dbReference>
<feature type="domain" description="ATP-grasp" evidence="17">
    <location>
        <begin position="121"/>
        <end position="318"/>
    </location>
</feature>
<evidence type="ECO:0000256" key="9">
    <source>
        <dbReference type="ARBA" id="ARBA00022823"/>
    </source>
</evidence>
<name>A0A009QDX7_ACIBA</name>
<dbReference type="GO" id="GO:0005524">
    <property type="term" value="F:ATP binding"/>
    <property type="evidence" value="ECO:0007669"/>
    <property type="project" value="UniProtKB-UniRule"/>
</dbReference>
<keyword evidence="8 15" id="KW-0547">Nucleotide-binding</keyword>
<evidence type="ECO:0000256" key="6">
    <source>
        <dbReference type="ARBA" id="ARBA00017242"/>
    </source>
</evidence>
<dbReference type="Gene3D" id="3.30.470.20">
    <property type="entry name" value="ATP-grasp fold, B domain"/>
    <property type="match status" value="1"/>
</dbReference>
<dbReference type="PROSITE" id="PS00866">
    <property type="entry name" value="CPSASE_1"/>
    <property type="match status" value="1"/>
</dbReference>
<dbReference type="FunFam" id="3.30.470.20:FF:000028">
    <property type="entry name" value="Methylcrotonoyl-CoA carboxylase subunit alpha, mitochondrial"/>
    <property type="match status" value="1"/>
</dbReference>
<dbReference type="InterPro" id="IPR005481">
    <property type="entry name" value="BC-like_N"/>
</dbReference>
<dbReference type="NCBIfam" id="NF006367">
    <property type="entry name" value="PRK08591.1"/>
    <property type="match status" value="1"/>
</dbReference>
<dbReference type="InterPro" id="IPR011053">
    <property type="entry name" value="Single_hybrid_motif"/>
</dbReference>
<evidence type="ECO:0000259" key="17">
    <source>
        <dbReference type="PROSITE" id="PS50975"/>
    </source>
</evidence>
<dbReference type="InterPro" id="IPR011764">
    <property type="entry name" value="Biotin_carboxylation_dom"/>
</dbReference>
<dbReference type="FunFam" id="3.30.1490.20:FF:000003">
    <property type="entry name" value="acetyl-CoA carboxylase isoform X1"/>
    <property type="match status" value="1"/>
</dbReference>
<evidence type="ECO:0000256" key="4">
    <source>
        <dbReference type="ARBA" id="ARBA00004956"/>
    </source>
</evidence>
<dbReference type="EMBL" id="JEXD01000044">
    <property type="protein sequence ID" value="EXC05131.1"/>
    <property type="molecule type" value="Genomic_DNA"/>
</dbReference>
<dbReference type="SUPFAM" id="SSF51230">
    <property type="entry name" value="Single hybrid motif"/>
    <property type="match status" value="1"/>
</dbReference>
<dbReference type="Proteomes" id="UP000021108">
    <property type="component" value="Unassembled WGS sequence"/>
</dbReference>
<dbReference type="AlphaFoldDB" id="A0A009QDX7"/>
<protein>
    <recommendedName>
        <fullName evidence="6">Biotin carboxylase</fullName>
    </recommendedName>
    <alternativeName>
        <fullName evidence="13">Acetyl-coenzyme A carboxylase biotin carboxylase subunit A</fullName>
    </alternativeName>
</protein>
<dbReference type="InterPro" id="IPR005482">
    <property type="entry name" value="Biotin_COase_C"/>
</dbReference>
<dbReference type="GO" id="GO:0004075">
    <property type="term" value="F:biotin carboxylase activity"/>
    <property type="evidence" value="ECO:0007669"/>
    <property type="project" value="UniProtKB-EC"/>
</dbReference>
<keyword evidence="11" id="KW-0809">Transit peptide</keyword>
<dbReference type="RefSeq" id="WP_032059956.1">
    <property type="nucleotide sequence ID" value="NZ_JEXD01000044.1"/>
</dbReference>
<dbReference type="FunFam" id="3.40.50.20:FF:000010">
    <property type="entry name" value="Propionyl-CoA carboxylase subunit alpha"/>
    <property type="match status" value="1"/>
</dbReference>
<dbReference type="InterPro" id="IPR011761">
    <property type="entry name" value="ATP-grasp"/>
</dbReference>
<feature type="domain" description="Lipoyl-binding" evidence="16">
    <location>
        <begin position="569"/>
        <end position="645"/>
    </location>
</feature>
<keyword evidence="7" id="KW-0436">Ligase</keyword>
<proteinExistence type="predicted"/>
<dbReference type="InterPro" id="IPR050856">
    <property type="entry name" value="Biotin_carboxylase_complex"/>
</dbReference>
<sequence length="646" mass="71029">MKFSKILVANRGEIAVRVMQTAKAMGYQTVAVYSDADRNARHVQEADEAVYIGASKVSESYLSIAKIIEACKKTGADAVHPGYGFLSENTDFAQACSDNQITFIGPTASAIELMGSKRLSKIAMIEAGVPCVPGYEGDRQDLEYLATQAEQIGFPIMVKASAGGGGRGMRLVQQASELFEALQTARSEAENAFGSGELILEKAVIAPRHVEIQVFGDTHGNYVYLFERDCSIQRRHQKVVEEAPCPVMTPELRQKMGEAAVAAAKACAYVGAGTVEFLLDASDAFYFLEMNTRLQVEHPVTELITGLDLVEWQLRVANGEQLPLKQQELTLNGHAIEVRLYAEDPRQDFLPQTGKVLRWKPAALPNVRIDHGMLATDEVSPFYDPMVAKVIAYGKTREDAIRLLARAVDDSVLLGGNSNKQFLVNLLRHPVVVAGDTNTAFIQQHFQNDPSLRYQVLSLEILAIAAALFSQSKGPAVWQTGLGVPLPLKLQNADQQIQLQLSSVNNTFTVQFCDQVVCIDMLERTPEQLVYLIDGVRRRVEYVLDDDQLYLDRDNGNVSIRNMTYAAPEATDVAGDGKIRAPMDGAVVNILVNEGDQVVKGQTLLILEAMKIQQQIKSDVDGVVDEILGQQGQQVKKRQMLFSIQI</sequence>
<dbReference type="SUPFAM" id="SSF51246">
    <property type="entry name" value="Rudiment single hybrid motif"/>
    <property type="match status" value="1"/>
</dbReference>
<dbReference type="PROSITE" id="PS00867">
    <property type="entry name" value="CPSASE_2"/>
    <property type="match status" value="1"/>
</dbReference>
<dbReference type="InterPro" id="IPR003016">
    <property type="entry name" value="2-oxoA_DH_lipoyl-BS"/>
</dbReference>
<dbReference type="Pfam" id="PF00364">
    <property type="entry name" value="Biotin_lipoyl"/>
    <property type="match status" value="1"/>
</dbReference>
<evidence type="ECO:0000313" key="20">
    <source>
        <dbReference type="Proteomes" id="UP000021108"/>
    </source>
</evidence>
<evidence type="ECO:0000256" key="13">
    <source>
        <dbReference type="ARBA" id="ARBA00033786"/>
    </source>
</evidence>
<comment type="subunit">
    <text evidence="5">Acetyl-CoA carboxylase is a heterohexamer of biotin carboxyl carrier protein, biotin carboxylase and the two subunits of carboxyl transferase in a 2:2 complex.</text>
</comment>
<keyword evidence="10 15" id="KW-0067">ATP-binding</keyword>
<keyword evidence="9" id="KW-0450">Lipoyl</keyword>
<evidence type="ECO:0000256" key="5">
    <source>
        <dbReference type="ARBA" id="ARBA00011750"/>
    </source>
</evidence>
<comment type="cofactor">
    <cofactor evidence="1">
        <name>(R)-lipoate</name>
        <dbReference type="ChEBI" id="CHEBI:83088"/>
    </cofactor>
</comment>
<dbReference type="FunFam" id="2.40.50.100:FF:000003">
    <property type="entry name" value="Acetyl-CoA carboxylase biotin carboxyl carrier protein"/>
    <property type="match status" value="1"/>
</dbReference>
<evidence type="ECO:0000256" key="2">
    <source>
        <dbReference type="ARBA" id="ARBA00001953"/>
    </source>
</evidence>
<evidence type="ECO:0000259" key="16">
    <source>
        <dbReference type="PROSITE" id="PS50968"/>
    </source>
</evidence>
<dbReference type="SUPFAM" id="SSF56059">
    <property type="entry name" value="Glutathione synthetase ATP-binding domain-like"/>
    <property type="match status" value="1"/>
</dbReference>